<organism evidence="2 3">
    <name type="scientific">Lophiostoma macrostomum CBS 122681</name>
    <dbReference type="NCBI Taxonomy" id="1314788"/>
    <lineage>
        <taxon>Eukaryota</taxon>
        <taxon>Fungi</taxon>
        <taxon>Dikarya</taxon>
        <taxon>Ascomycota</taxon>
        <taxon>Pezizomycotina</taxon>
        <taxon>Dothideomycetes</taxon>
        <taxon>Pleosporomycetidae</taxon>
        <taxon>Pleosporales</taxon>
        <taxon>Lophiostomataceae</taxon>
        <taxon>Lophiostoma</taxon>
    </lineage>
</organism>
<evidence type="ECO:0000313" key="3">
    <source>
        <dbReference type="Proteomes" id="UP000799324"/>
    </source>
</evidence>
<feature type="region of interest" description="Disordered" evidence="1">
    <location>
        <begin position="1"/>
        <end position="25"/>
    </location>
</feature>
<reference evidence="2" key="1">
    <citation type="journal article" date="2020" name="Stud. Mycol.">
        <title>101 Dothideomycetes genomes: a test case for predicting lifestyles and emergence of pathogens.</title>
        <authorList>
            <person name="Haridas S."/>
            <person name="Albert R."/>
            <person name="Binder M."/>
            <person name="Bloem J."/>
            <person name="Labutti K."/>
            <person name="Salamov A."/>
            <person name="Andreopoulos B."/>
            <person name="Baker S."/>
            <person name="Barry K."/>
            <person name="Bills G."/>
            <person name="Bluhm B."/>
            <person name="Cannon C."/>
            <person name="Castanera R."/>
            <person name="Culley D."/>
            <person name="Daum C."/>
            <person name="Ezra D."/>
            <person name="Gonzalez J."/>
            <person name="Henrissat B."/>
            <person name="Kuo A."/>
            <person name="Liang C."/>
            <person name="Lipzen A."/>
            <person name="Lutzoni F."/>
            <person name="Magnuson J."/>
            <person name="Mondo S."/>
            <person name="Nolan M."/>
            <person name="Ohm R."/>
            <person name="Pangilinan J."/>
            <person name="Park H.-J."/>
            <person name="Ramirez L."/>
            <person name="Alfaro M."/>
            <person name="Sun H."/>
            <person name="Tritt A."/>
            <person name="Yoshinaga Y."/>
            <person name="Zwiers L.-H."/>
            <person name="Turgeon B."/>
            <person name="Goodwin S."/>
            <person name="Spatafora J."/>
            <person name="Crous P."/>
            <person name="Grigoriev I."/>
        </authorList>
    </citation>
    <scope>NUCLEOTIDE SEQUENCE</scope>
    <source>
        <strain evidence="2">CBS 122681</strain>
    </source>
</reference>
<dbReference type="Proteomes" id="UP000799324">
    <property type="component" value="Unassembled WGS sequence"/>
</dbReference>
<dbReference type="AlphaFoldDB" id="A0A6A6SN30"/>
<proteinExistence type="predicted"/>
<evidence type="ECO:0000256" key="1">
    <source>
        <dbReference type="SAM" id="MobiDB-lite"/>
    </source>
</evidence>
<evidence type="ECO:0000313" key="2">
    <source>
        <dbReference type="EMBL" id="KAF2649109.1"/>
    </source>
</evidence>
<sequence length="166" mass="19034">MYSQIHPIAHRKKLEKPANRASESETPFPCYRISVEIHGYTIASLKLLPVLYNEAEFANHAAAEFARALCASGEITCKRDTWFLNLYEEQLADICVGVRKSVIPVWDDQWPPRQYSSNVVVRKFENAKDMEGFRGWVRKKEDCRGCNVGGACGICLERDGGMRWRY</sequence>
<keyword evidence="3" id="KW-1185">Reference proteome</keyword>
<protein>
    <submittedName>
        <fullName evidence="2">Uncharacterized protein</fullName>
    </submittedName>
</protein>
<accession>A0A6A6SN30</accession>
<dbReference type="EMBL" id="MU004506">
    <property type="protein sequence ID" value="KAF2649109.1"/>
    <property type="molecule type" value="Genomic_DNA"/>
</dbReference>
<name>A0A6A6SN30_9PLEO</name>
<gene>
    <name evidence="2" type="ORF">K491DRAFT_698380</name>
</gene>